<dbReference type="InterPro" id="IPR007268">
    <property type="entry name" value="Rad9/Ddc1"/>
</dbReference>
<dbReference type="GO" id="GO:0000076">
    <property type="term" value="P:DNA replication checkpoint signaling"/>
    <property type="evidence" value="ECO:0007669"/>
    <property type="project" value="TreeGrafter"/>
</dbReference>
<dbReference type="OrthoDB" id="60092at2759"/>
<dbReference type="OMA" id="LECSREM"/>
<name>A0A139AZB1_GONPJ</name>
<gene>
    <name evidence="1" type="ORF">M427DRAFT_164165</name>
</gene>
<dbReference type="AlphaFoldDB" id="A0A139AZB1"/>
<dbReference type="PANTHER" id="PTHR15237">
    <property type="entry name" value="DNA REPAIR PROTEIN RAD9"/>
    <property type="match status" value="1"/>
</dbReference>
<evidence type="ECO:0000313" key="2">
    <source>
        <dbReference type="Proteomes" id="UP000070544"/>
    </source>
</evidence>
<dbReference type="Gene3D" id="3.70.10.10">
    <property type="match status" value="1"/>
</dbReference>
<reference evidence="1 2" key="1">
    <citation type="journal article" date="2015" name="Genome Biol. Evol.">
        <title>Phylogenomic analyses indicate that early fungi evolved digesting cell walls of algal ancestors of land plants.</title>
        <authorList>
            <person name="Chang Y."/>
            <person name="Wang S."/>
            <person name="Sekimoto S."/>
            <person name="Aerts A.L."/>
            <person name="Choi C."/>
            <person name="Clum A."/>
            <person name="LaButti K.M."/>
            <person name="Lindquist E.A."/>
            <person name="Yee Ngan C."/>
            <person name="Ohm R.A."/>
            <person name="Salamov A.A."/>
            <person name="Grigoriev I.V."/>
            <person name="Spatafora J.W."/>
            <person name="Berbee M.L."/>
        </authorList>
    </citation>
    <scope>NUCLEOTIDE SEQUENCE [LARGE SCALE GENOMIC DNA]</scope>
    <source>
        <strain evidence="1 2">JEL478</strain>
    </source>
</reference>
<keyword evidence="2" id="KW-1185">Reference proteome</keyword>
<dbReference type="InterPro" id="IPR046938">
    <property type="entry name" value="DNA_clamp_sf"/>
</dbReference>
<dbReference type="GO" id="GO:0006281">
    <property type="term" value="P:DNA repair"/>
    <property type="evidence" value="ECO:0007669"/>
    <property type="project" value="TreeGrafter"/>
</dbReference>
<organism evidence="1 2">
    <name type="scientific">Gonapodya prolifera (strain JEL478)</name>
    <name type="common">Monoblepharis prolifera</name>
    <dbReference type="NCBI Taxonomy" id="1344416"/>
    <lineage>
        <taxon>Eukaryota</taxon>
        <taxon>Fungi</taxon>
        <taxon>Fungi incertae sedis</taxon>
        <taxon>Chytridiomycota</taxon>
        <taxon>Chytridiomycota incertae sedis</taxon>
        <taxon>Monoblepharidomycetes</taxon>
        <taxon>Monoblepharidales</taxon>
        <taxon>Gonapodyaceae</taxon>
        <taxon>Gonapodya</taxon>
    </lineage>
</organism>
<proteinExistence type="predicted"/>
<sequence length="309" mass="34907">MTCRLHLKPIINIFKQKSNVEKNVEKVVLKLNPRVEDDRFVIQIYCKYGITKTHKLHYESATLFQAIYSTATCRNQWVASPKVINDWLKYFHQKLDEVTIMCSATSVGLKSFTEGTPGDSDLTKRSLQTELSIDPTDFESFTIALDANLTVKLKELKAVLAFADNMNQGVTAFFDHSGQPLTFRIYSSDNYTADFVLATIDEEPDVTENAKVQETTLHPAPARVTPLQGKPIHAPNNFQHRQSNVSLPLVHSNTSRDGGLQPEVLTYPLQMKTSDVHVLHLGRKRCAYLQRVNSGHHLHFPHLEPPGDL</sequence>
<evidence type="ECO:0008006" key="3">
    <source>
        <dbReference type="Google" id="ProtNLM"/>
    </source>
</evidence>
<evidence type="ECO:0000313" key="1">
    <source>
        <dbReference type="EMBL" id="KXS22092.1"/>
    </source>
</evidence>
<dbReference type="PANTHER" id="PTHR15237:SF0">
    <property type="entry name" value="CELL CYCLE CHECKPOINT CONTROL PROTEIN"/>
    <property type="match status" value="1"/>
</dbReference>
<dbReference type="STRING" id="1344416.A0A139AZB1"/>
<dbReference type="Pfam" id="PF04139">
    <property type="entry name" value="Rad9"/>
    <property type="match status" value="1"/>
</dbReference>
<dbReference type="GO" id="GO:0071479">
    <property type="term" value="P:cellular response to ionizing radiation"/>
    <property type="evidence" value="ECO:0007669"/>
    <property type="project" value="TreeGrafter"/>
</dbReference>
<dbReference type="Proteomes" id="UP000070544">
    <property type="component" value="Unassembled WGS sequence"/>
</dbReference>
<accession>A0A139AZB1</accession>
<protein>
    <recommendedName>
        <fullName evidence="3">Rad9-domain-containing protein</fullName>
    </recommendedName>
</protein>
<dbReference type="EMBL" id="KQ965731">
    <property type="protein sequence ID" value="KXS22092.1"/>
    <property type="molecule type" value="Genomic_DNA"/>
</dbReference>
<dbReference type="SUPFAM" id="SSF55979">
    <property type="entry name" value="DNA clamp"/>
    <property type="match status" value="1"/>
</dbReference>
<dbReference type="GO" id="GO:0030896">
    <property type="term" value="C:checkpoint clamp complex"/>
    <property type="evidence" value="ECO:0007669"/>
    <property type="project" value="InterPro"/>
</dbReference>
<dbReference type="GO" id="GO:0031573">
    <property type="term" value="P:mitotic intra-S DNA damage checkpoint signaling"/>
    <property type="evidence" value="ECO:0007669"/>
    <property type="project" value="TreeGrafter"/>
</dbReference>